<accession>A0A1B7LW70</accession>
<name>A0A1B7LW70_9MICC</name>
<feature type="active site" description="Proton donor/acceptor" evidence="2">
    <location>
        <position position="83"/>
    </location>
</feature>
<dbReference type="Gene3D" id="3.40.50.1240">
    <property type="entry name" value="Phosphoglycerate mutase-like"/>
    <property type="match status" value="1"/>
</dbReference>
<evidence type="ECO:0000256" key="2">
    <source>
        <dbReference type="PIRSR" id="PIRSR613078-1"/>
    </source>
</evidence>
<dbReference type="AlphaFoldDB" id="A0A1B7LW70"/>
<protein>
    <recommendedName>
        <fullName evidence="6">Phosphoglycerate mutase</fullName>
    </recommendedName>
</protein>
<dbReference type="CDD" id="cd07067">
    <property type="entry name" value="HP_PGM_like"/>
    <property type="match status" value="1"/>
</dbReference>
<feature type="active site" description="Tele-phosphohistidine intermediate" evidence="2">
    <location>
        <position position="8"/>
    </location>
</feature>
<dbReference type="GO" id="GO:0043456">
    <property type="term" value="P:regulation of pentose-phosphate shunt"/>
    <property type="evidence" value="ECO:0007669"/>
    <property type="project" value="TreeGrafter"/>
</dbReference>
<comment type="caution">
    <text evidence="4">The sequence shown here is derived from an EMBL/GenBank/DDBJ whole genome shotgun (WGS) entry which is preliminary data.</text>
</comment>
<evidence type="ECO:0000256" key="1">
    <source>
        <dbReference type="ARBA" id="ARBA00022801"/>
    </source>
</evidence>
<dbReference type="PANTHER" id="PTHR46517:SF1">
    <property type="entry name" value="FRUCTOSE-2,6-BISPHOSPHATASE TIGAR"/>
    <property type="match status" value="1"/>
</dbReference>
<dbReference type="Proteomes" id="UP000078292">
    <property type="component" value="Unassembled WGS sequence"/>
</dbReference>
<dbReference type="GO" id="GO:0004331">
    <property type="term" value="F:fructose-2,6-bisphosphate 2-phosphatase activity"/>
    <property type="evidence" value="ECO:0007669"/>
    <property type="project" value="TreeGrafter"/>
</dbReference>
<organism evidence="4 5">
    <name type="scientific">Enteractinococcus helveticum</name>
    <dbReference type="NCBI Taxonomy" id="1837282"/>
    <lineage>
        <taxon>Bacteria</taxon>
        <taxon>Bacillati</taxon>
        <taxon>Actinomycetota</taxon>
        <taxon>Actinomycetes</taxon>
        <taxon>Micrococcales</taxon>
        <taxon>Micrococcaceae</taxon>
    </lineage>
</organism>
<gene>
    <name evidence="4" type="ORF">A6F49_15595</name>
</gene>
<dbReference type="InterPro" id="IPR029033">
    <property type="entry name" value="His_PPase_superfam"/>
</dbReference>
<dbReference type="SUPFAM" id="SSF53254">
    <property type="entry name" value="Phosphoglycerate mutase-like"/>
    <property type="match status" value="1"/>
</dbReference>
<evidence type="ECO:0000256" key="3">
    <source>
        <dbReference type="PIRSR" id="PIRSR613078-2"/>
    </source>
</evidence>
<evidence type="ECO:0008006" key="6">
    <source>
        <dbReference type="Google" id="ProtNLM"/>
    </source>
</evidence>
<dbReference type="GO" id="GO:0045820">
    <property type="term" value="P:negative regulation of glycolytic process"/>
    <property type="evidence" value="ECO:0007669"/>
    <property type="project" value="TreeGrafter"/>
</dbReference>
<dbReference type="STRING" id="1837282.A6F49_15595"/>
<dbReference type="PANTHER" id="PTHR46517">
    <property type="entry name" value="FRUCTOSE-2,6-BISPHOSPHATASE TIGAR"/>
    <property type="match status" value="1"/>
</dbReference>
<dbReference type="InterPro" id="IPR013078">
    <property type="entry name" value="His_Pase_superF_clade-1"/>
</dbReference>
<dbReference type="RefSeq" id="WP_043058758.1">
    <property type="nucleotide sequence ID" value="NZ_LXEY01000022.1"/>
</dbReference>
<proteinExistence type="predicted"/>
<sequence>MKWAFVRHGRTEWSRKRLLQGRTDNPLSAEGYFEATKAAQSLQRMGHWHAIYSSPLMRSVQTAQRIAEILGIAQVHKVDELIERDFGPAEGIHLGDFDEETRNELMCAEESDEALKTRALEAFRYIAQQHRAHNVILVGHGTFFQLALSAVLGFEHPPILNGDVLEFPAERFLHL</sequence>
<evidence type="ECO:0000313" key="5">
    <source>
        <dbReference type="Proteomes" id="UP000078292"/>
    </source>
</evidence>
<evidence type="ECO:0000313" key="4">
    <source>
        <dbReference type="EMBL" id="OAV59283.1"/>
    </source>
</evidence>
<reference evidence="4 5" key="1">
    <citation type="submission" date="2016-04" db="EMBL/GenBank/DDBJ databases">
        <title>First whole genome shotgun sequence of the bacterium Enteractinococcus sp. strain UASWS1574.</title>
        <authorList>
            <person name="Crovadore J."/>
            <person name="Chablais R."/>
            <person name="Lefort F."/>
        </authorList>
    </citation>
    <scope>NUCLEOTIDE SEQUENCE [LARGE SCALE GENOMIC DNA]</scope>
    <source>
        <strain evidence="4 5">UASWS1574</strain>
    </source>
</reference>
<feature type="binding site" evidence="3">
    <location>
        <position position="58"/>
    </location>
    <ligand>
        <name>substrate</name>
    </ligand>
</feature>
<dbReference type="SMART" id="SM00855">
    <property type="entry name" value="PGAM"/>
    <property type="match status" value="1"/>
</dbReference>
<dbReference type="GO" id="GO:0005829">
    <property type="term" value="C:cytosol"/>
    <property type="evidence" value="ECO:0007669"/>
    <property type="project" value="TreeGrafter"/>
</dbReference>
<dbReference type="Pfam" id="PF00300">
    <property type="entry name" value="His_Phos_1"/>
    <property type="match status" value="1"/>
</dbReference>
<dbReference type="EMBL" id="LXEY01000022">
    <property type="protein sequence ID" value="OAV59283.1"/>
    <property type="molecule type" value="Genomic_DNA"/>
</dbReference>
<dbReference type="OrthoDB" id="4697614at2"/>
<dbReference type="InterPro" id="IPR051695">
    <property type="entry name" value="Phosphoglycerate_Mutase"/>
</dbReference>
<keyword evidence="1" id="KW-0378">Hydrolase</keyword>
<keyword evidence="5" id="KW-1185">Reference proteome</keyword>